<keyword evidence="1" id="KW-1133">Transmembrane helix</keyword>
<evidence type="ECO:0000313" key="2">
    <source>
        <dbReference type="EMBL" id="KAA1070813.1"/>
    </source>
</evidence>
<dbReference type="AlphaFoldDB" id="A0A5B0M3H5"/>
<reference evidence="2 3" key="1">
    <citation type="submission" date="2019-05" db="EMBL/GenBank/DDBJ databases">
        <title>Emergence of the Ug99 lineage of the wheat stem rust pathogen through somatic hybridization.</title>
        <authorList>
            <person name="Li F."/>
            <person name="Upadhyaya N.M."/>
            <person name="Sperschneider J."/>
            <person name="Matny O."/>
            <person name="Nguyen-Phuc H."/>
            <person name="Mago R."/>
            <person name="Raley C."/>
            <person name="Miller M.E."/>
            <person name="Silverstein K.A.T."/>
            <person name="Henningsen E."/>
            <person name="Hirsch C.D."/>
            <person name="Visser B."/>
            <person name="Pretorius Z.A."/>
            <person name="Steffenson B.J."/>
            <person name="Schwessinger B."/>
            <person name="Dodds P.N."/>
            <person name="Figueroa M."/>
        </authorList>
    </citation>
    <scope>NUCLEOTIDE SEQUENCE [LARGE SCALE GENOMIC DNA]</scope>
    <source>
        <strain evidence="2">21-0</strain>
    </source>
</reference>
<dbReference type="EMBL" id="VSWC01000171">
    <property type="protein sequence ID" value="KAA1070813.1"/>
    <property type="molecule type" value="Genomic_DNA"/>
</dbReference>
<proteinExistence type="predicted"/>
<feature type="transmembrane region" description="Helical" evidence="1">
    <location>
        <begin position="142"/>
        <end position="170"/>
    </location>
</feature>
<organism evidence="2 3">
    <name type="scientific">Puccinia graminis f. sp. tritici</name>
    <dbReference type="NCBI Taxonomy" id="56615"/>
    <lineage>
        <taxon>Eukaryota</taxon>
        <taxon>Fungi</taxon>
        <taxon>Dikarya</taxon>
        <taxon>Basidiomycota</taxon>
        <taxon>Pucciniomycotina</taxon>
        <taxon>Pucciniomycetes</taxon>
        <taxon>Pucciniales</taxon>
        <taxon>Pucciniaceae</taxon>
        <taxon>Puccinia</taxon>
    </lineage>
</organism>
<accession>A0A5B0M3H5</accession>
<gene>
    <name evidence="2" type="ORF">PGT21_024825</name>
</gene>
<evidence type="ECO:0000256" key="1">
    <source>
        <dbReference type="SAM" id="Phobius"/>
    </source>
</evidence>
<keyword evidence="1" id="KW-0812">Transmembrane</keyword>
<sequence length="220" mass="25108">MFCLRRSTTTTTRSIWDDTRRLARRRTFTSTTTARSSSIPGWIKDLEKKQGSLSRPSQPKLTIINNRQKELEDQIIIYQASMKDDFSGSPNRIGISIIGLLITSGLVANQIRHHGAGPVWSDSKSDWLDFELKLWDQSTRMAISIGLITFSFIKSLKFLFTLTQLSISSFPQTLSPHYLRSLSTQLTKKMMMMMMMMMMMVVARLNGSRFPRTISPTSRG</sequence>
<keyword evidence="3" id="KW-1185">Reference proteome</keyword>
<keyword evidence="1" id="KW-0472">Membrane</keyword>
<comment type="caution">
    <text evidence="2">The sequence shown here is derived from an EMBL/GenBank/DDBJ whole genome shotgun (WGS) entry which is preliminary data.</text>
</comment>
<evidence type="ECO:0000313" key="3">
    <source>
        <dbReference type="Proteomes" id="UP000324748"/>
    </source>
</evidence>
<protein>
    <submittedName>
        <fullName evidence="2">Uncharacterized protein</fullName>
    </submittedName>
</protein>
<feature type="transmembrane region" description="Helical" evidence="1">
    <location>
        <begin position="190"/>
        <end position="207"/>
    </location>
</feature>
<name>A0A5B0M3H5_PUCGR</name>
<dbReference type="Proteomes" id="UP000324748">
    <property type="component" value="Unassembled WGS sequence"/>
</dbReference>
<dbReference type="OrthoDB" id="2502668at2759"/>